<keyword evidence="7" id="KW-0694">RNA-binding</keyword>
<dbReference type="PROSITE" id="PS50890">
    <property type="entry name" value="PUA"/>
    <property type="match status" value="1"/>
</dbReference>
<dbReference type="STRING" id="43775.SAMN04489760_11564"/>
<evidence type="ECO:0000256" key="2">
    <source>
        <dbReference type="ARBA" id="ARBA00022490"/>
    </source>
</evidence>
<keyword evidence="11" id="KW-1185">Reference proteome</keyword>
<evidence type="ECO:0000256" key="8">
    <source>
        <dbReference type="ARBA" id="ARBA00038091"/>
    </source>
</evidence>
<keyword evidence="6" id="KW-0949">S-adenosyl-L-methionine</keyword>
<dbReference type="GO" id="GO:0032259">
    <property type="term" value="P:methylation"/>
    <property type="evidence" value="ECO:0007669"/>
    <property type="project" value="UniProtKB-KW"/>
</dbReference>
<dbReference type="InterPro" id="IPR041532">
    <property type="entry name" value="RlmI-like_PUA"/>
</dbReference>
<dbReference type="GO" id="GO:0005737">
    <property type="term" value="C:cytoplasm"/>
    <property type="evidence" value="ECO:0007669"/>
    <property type="project" value="UniProtKB-SubCell"/>
</dbReference>
<dbReference type="Gene3D" id="3.30.750.80">
    <property type="entry name" value="RNA methyltransferase domain (HRMD) like"/>
    <property type="match status" value="1"/>
</dbReference>
<keyword evidence="4 10" id="KW-0489">Methyltransferase</keyword>
<evidence type="ECO:0000313" key="10">
    <source>
        <dbReference type="EMBL" id="SEM43599.1"/>
    </source>
</evidence>
<reference evidence="10 11" key="1">
    <citation type="submission" date="2016-10" db="EMBL/GenBank/DDBJ databases">
        <authorList>
            <person name="de Groot N.N."/>
        </authorList>
    </citation>
    <scope>NUCLEOTIDE SEQUENCE [LARGE SCALE GENOMIC DNA]</scope>
    <source>
        <strain evidence="10 11">DSM 8423</strain>
    </source>
</reference>
<dbReference type="OrthoDB" id="9805492at2"/>
<dbReference type="GO" id="GO:0003723">
    <property type="term" value="F:RNA binding"/>
    <property type="evidence" value="ECO:0007669"/>
    <property type="project" value="UniProtKB-KW"/>
</dbReference>
<evidence type="ECO:0000256" key="7">
    <source>
        <dbReference type="ARBA" id="ARBA00022884"/>
    </source>
</evidence>
<dbReference type="SMART" id="SM00359">
    <property type="entry name" value="PUA"/>
    <property type="match status" value="1"/>
</dbReference>
<dbReference type="Proteomes" id="UP000198744">
    <property type="component" value="Unassembled WGS sequence"/>
</dbReference>
<comment type="subcellular location">
    <subcellularLocation>
        <location evidence="1">Cytoplasm</location>
    </subcellularLocation>
</comment>
<dbReference type="RefSeq" id="WP_093883733.1">
    <property type="nucleotide sequence ID" value="NZ_FOBS01000015.1"/>
</dbReference>
<dbReference type="Pfam" id="PF17785">
    <property type="entry name" value="PUA_3"/>
    <property type="match status" value="1"/>
</dbReference>
<name>A0A1H7YEJ1_9BACT</name>
<organism evidence="10 11">
    <name type="scientific">Syntrophus gentianae</name>
    <dbReference type="NCBI Taxonomy" id="43775"/>
    <lineage>
        <taxon>Bacteria</taxon>
        <taxon>Pseudomonadati</taxon>
        <taxon>Thermodesulfobacteriota</taxon>
        <taxon>Syntrophia</taxon>
        <taxon>Syntrophales</taxon>
        <taxon>Syntrophaceae</taxon>
        <taxon>Syntrophus</taxon>
    </lineage>
</organism>
<evidence type="ECO:0000256" key="6">
    <source>
        <dbReference type="ARBA" id="ARBA00022691"/>
    </source>
</evidence>
<dbReference type="CDD" id="cd02440">
    <property type="entry name" value="AdoMet_MTases"/>
    <property type="match status" value="1"/>
</dbReference>
<evidence type="ECO:0000256" key="5">
    <source>
        <dbReference type="ARBA" id="ARBA00022679"/>
    </source>
</evidence>
<keyword evidence="2" id="KW-0963">Cytoplasm</keyword>
<evidence type="ECO:0000256" key="1">
    <source>
        <dbReference type="ARBA" id="ARBA00004496"/>
    </source>
</evidence>
<evidence type="ECO:0000313" key="11">
    <source>
        <dbReference type="Proteomes" id="UP000198744"/>
    </source>
</evidence>
<keyword evidence="5 10" id="KW-0808">Transferase</keyword>
<dbReference type="Gene3D" id="2.30.130.10">
    <property type="entry name" value="PUA domain"/>
    <property type="match status" value="1"/>
</dbReference>
<dbReference type="Gene3D" id="3.40.50.150">
    <property type="entry name" value="Vaccinia Virus protein VP39"/>
    <property type="match status" value="1"/>
</dbReference>
<protein>
    <submittedName>
        <fullName evidence="10">23S rRNA (Cytosine1962-C5)-methyltransferase</fullName>
    </submittedName>
</protein>
<dbReference type="InterPro" id="IPR002478">
    <property type="entry name" value="PUA"/>
</dbReference>
<dbReference type="GO" id="GO:0008168">
    <property type="term" value="F:methyltransferase activity"/>
    <property type="evidence" value="ECO:0007669"/>
    <property type="project" value="UniProtKB-KW"/>
</dbReference>
<dbReference type="PANTHER" id="PTHR42873">
    <property type="entry name" value="RIBOSOMAL RNA LARGE SUBUNIT METHYLTRANSFERASE"/>
    <property type="match status" value="1"/>
</dbReference>
<dbReference type="AlphaFoldDB" id="A0A1H7YEJ1"/>
<dbReference type="InterPro" id="IPR019614">
    <property type="entry name" value="SAM-dep_methyl-trfase"/>
</dbReference>
<dbReference type="PANTHER" id="PTHR42873:SF1">
    <property type="entry name" value="S-ADENOSYLMETHIONINE-DEPENDENT METHYLTRANSFERASE DOMAIN-CONTAINING PROTEIN"/>
    <property type="match status" value="1"/>
</dbReference>
<proteinExistence type="inferred from homology"/>
<evidence type="ECO:0000256" key="4">
    <source>
        <dbReference type="ARBA" id="ARBA00022603"/>
    </source>
</evidence>
<feature type="domain" description="PUA" evidence="9">
    <location>
        <begin position="6"/>
        <end position="91"/>
    </location>
</feature>
<dbReference type="CDD" id="cd11572">
    <property type="entry name" value="RlmI_M_like"/>
    <property type="match status" value="1"/>
</dbReference>
<dbReference type="Pfam" id="PF10672">
    <property type="entry name" value="Methyltrans_SAM"/>
    <property type="match status" value="1"/>
</dbReference>
<dbReference type="SUPFAM" id="SSF53335">
    <property type="entry name" value="S-adenosyl-L-methionine-dependent methyltransferases"/>
    <property type="match status" value="1"/>
</dbReference>
<sequence length="397" mass="44070">MKTIYPRLILKPGREKSLLNGHPWLFSGAVASVEGRPAPGDIVTAVDADGRPLGLGFFNSRSDIIFRMLTTAVDSRVDAAFWRERLRSAVDLRRQLIPQDTTACRLVNAEGDRMPGLIVDQYENYLVCSLATAGMEQNRPFLIDGLREILSPKGIYERSEGRARKLEGLEERSGWIFGGIEEGERISVQENGLFFEVDVVSGQKTGFFLDQRINREQVAGLSRDLTILNCFSYTGAFSVYAARGGARRVVSVDVSEGANAMARFHLEKNGFSPDRHPVIRGDVFSWLRETEEIFDAIILDPPAFAKSRKDVARSARGYKDINLQAMKHLGNDGLLWTFSCSNFMDEALFQKVVLGAARDAGKHVQLLKVLGPGPDHPTSLAHLEGRYLKGLLLRVSS</sequence>
<accession>A0A1H7YEJ1</accession>
<gene>
    <name evidence="10" type="ORF">SAMN04489760_11564</name>
</gene>
<dbReference type="SUPFAM" id="SSF88697">
    <property type="entry name" value="PUA domain-like"/>
    <property type="match status" value="1"/>
</dbReference>
<dbReference type="CDD" id="cd21153">
    <property type="entry name" value="PUA_RlmI"/>
    <property type="match status" value="1"/>
</dbReference>
<keyword evidence="3" id="KW-0698">rRNA processing</keyword>
<dbReference type="InterPro" id="IPR029063">
    <property type="entry name" value="SAM-dependent_MTases_sf"/>
</dbReference>
<comment type="similarity">
    <text evidence="8">Belongs to the methyltransferase superfamily. RlmI family.</text>
</comment>
<evidence type="ECO:0000259" key="9">
    <source>
        <dbReference type="SMART" id="SM00359"/>
    </source>
</evidence>
<dbReference type="InterPro" id="IPR015947">
    <property type="entry name" value="PUA-like_sf"/>
</dbReference>
<evidence type="ECO:0000256" key="3">
    <source>
        <dbReference type="ARBA" id="ARBA00022552"/>
    </source>
</evidence>
<dbReference type="InterPro" id="IPR036974">
    <property type="entry name" value="PUA_sf"/>
</dbReference>
<dbReference type="GO" id="GO:0006364">
    <property type="term" value="P:rRNA processing"/>
    <property type="evidence" value="ECO:0007669"/>
    <property type="project" value="UniProtKB-KW"/>
</dbReference>
<dbReference type="EMBL" id="FOBS01000015">
    <property type="protein sequence ID" value="SEM43599.1"/>
    <property type="molecule type" value="Genomic_DNA"/>
</dbReference>